<dbReference type="Proteomes" id="UP001476798">
    <property type="component" value="Unassembled WGS sequence"/>
</dbReference>
<keyword evidence="2" id="KW-1185">Reference proteome</keyword>
<accession>A0ABV0N463</accession>
<dbReference type="EMBL" id="JAHRIO010021763">
    <property type="protein sequence ID" value="MEQ2165689.1"/>
    <property type="molecule type" value="Genomic_DNA"/>
</dbReference>
<proteinExistence type="predicted"/>
<sequence length="117" mass="13302">MLLFLMLLYRLTRKGPDLSGSVIIPAEPSDCKKGQHKGFTKRQFNFLEGEEMSPGRKKMIPSVCPVVNLITFGLQNRIWLFYCGNLGTHTQTHSGLFKSESRATCWLLVTRCGFEFV</sequence>
<protein>
    <submittedName>
        <fullName evidence="1">Uncharacterized protein</fullName>
    </submittedName>
</protein>
<evidence type="ECO:0000313" key="2">
    <source>
        <dbReference type="Proteomes" id="UP001476798"/>
    </source>
</evidence>
<evidence type="ECO:0000313" key="1">
    <source>
        <dbReference type="EMBL" id="MEQ2165689.1"/>
    </source>
</evidence>
<name>A0ABV0N463_9TELE</name>
<reference evidence="1 2" key="1">
    <citation type="submission" date="2021-06" db="EMBL/GenBank/DDBJ databases">
        <authorList>
            <person name="Palmer J.M."/>
        </authorList>
    </citation>
    <scope>NUCLEOTIDE SEQUENCE [LARGE SCALE GENOMIC DNA]</scope>
    <source>
        <strain evidence="1 2">GA_2019</strain>
        <tissue evidence="1">Muscle</tissue>
    </source>
</reference>
<organism evidence="1 2">
    <name type="scientific">Goodea atripinnis</name>
    <dbReference type="NCBI Taxonomy" id="208336"/>
    <lineage>
        <taxon>Eukaryota</taxon>
        <taxon>Metazoa</taxon>
        <taxon>Chordata</taxon>
        <taxon>Craniata</taxon>
        <taxon>Vertebrata</taxon>
        <taxon>Euteleostomi</taxon>
        <taxon>Actinopterygii</taxon>
        <taxon>Neopterygii</taxon>
        <taxon>Teleostei</taxon>
        <taxon>Neoteleostei</taxon>
        <taxon>Acanthomorphata</taxon>
        <taxon>Ovalentaria</taxon>
        <taxon>Atherinomorphae</taxon>
        <taxon>Cyprinodontiformes</taxon>
        <taxon>Goodeidae</taxon>
        <taxon>Goodea</taxon>
    </lineage>
</organism>
<comment type="caution">
    <text evidence="1">The sequence shown here is derived from an EMBL/GenBank/DDBJ whole genome shotgun (WGS) entry which is preliminary data.</text>
</comment>
<gene>
    <name evidence="1" type="ORF">GOODEAATRI_019708</name>
</gene>